<dbReference type="InterPro" id="IPR036322">
    <property type="entry name" value="WD40_repeat_dom_sf"/>
</dbReference>
<evidence type="ECO:0000313" key="4">
    <source>
        <dbReference type="Proteomes" id="UP000298652"/>
    </source>
</evidence>
<sequence length="417" mass="46944">MKDDPADDMVGEHHEQGVLDSNPEDGDYWQAVPDPSSAEARKGKDIQGIAWERLAITRENYRLARLEEYKNHENVPNSSEEAIKDCKPTEKGGMYYEFKQNIRSIKSTILHYQLRNLVWATSKHDVYFLSNYSIHHWSALSSVDTELMNVEGHVAPTEKHPGSLLEGFSKVQVSTFAVKDNLLVAGGFQGEIICKHLHWEGISFCCRTTYDDNAITNAVEIFNASSGAVHFIASSNDSGVRDYDMERFQLCKHFQFEWPVNHTSLSPDRKVAIIVGDDPNCLLIDAKSGEILHSMKGHRDYSFASAWSPDGLTFATGNQDKTCRIWDVRKLSKPVHVLRGNLGAIRSIRFTSDGRFMSMAEPADFVHVFDVKSDYNRKQELDFFGEISGASFSPDTDALFVGVSDRAYGSLLQFGRL</sequence>
<dbReference type="PROSITE" id="PS50082">
    <property type="entry name" value="WD_REPEATS_2"/>
    <property type="match status" value="1"/>
</dbReference>
<accession>A0A4U6WEP9</accession>
<dbReference type="Proteomes" id="UP000298652">
    <property type="component" value="Chromosome 1"/>
</dbReference>
<dbReference type="Gramene" id="TKW41308">
    <property type="protein sequence ID" value="TKW41308"/>
    <property type="gene ID" value="SEVIR_1G305700v2"/>
</dbReference>
<evidence type="ECO:0000256" key="2">
    <source>
        <dbReference type="SAM" id="MobiDB-lite"/>
    </source>
</evidence>
<dbReference type="PANTHER" id="PTHR43991:SF38">
    <property type="entry name" value="OS02G0721600 PROTEIN"/>
    <property type="match status" value="1"/>
</dbReference>
<dbReference type="EMBL" id="CM016552">
    <property type="protein sequence ID" value="TKW41308.1"/>
    <property type="molecule type" value="Genomic_DNA"/>
</dbReference>
<organism evidence="3 4">
    <name type="scientific">Setaria viridis</name>
    <name type="common">Green bristlegrass</name>
    <name type="synonym">Setaria italica subsp. viridis</name>
    <dbReference type="NCBI Taxonomy" id="4556"/>
    <lineage>
        <taxon>Eukaryota</taxon>
        <taxon>Viridiplantae</taxon>
        <taxon>Streptophyta</taxon>
        <taxon>Embryophyta</taxon>
        <taxon>Tracheophyta</taxon>
        <taxon>Spermatophyta</taxon>
        <taxon>Magnoliopsida</taxon>
        <taxon>Liliopsida</taxon>
        <taxon>Poales</taxon>
        <taxon>Poaceae</taxon>
        <taxon>PACMAD clade</taxon>
        <taxon>Panicoideae</taxon>
        <taxon>Panicodae</taxon>
        <taxon>Paniceae</taxon>
        <taxon>Cenchrinae</taxon>
        <taxon>Setaria</taxon>
    </lineage>
</organism>
<dbReference type="EMBL" id="CM016552">
    <property type="protein sequence ID" value="TKW41307.1"/>
    <property type="molecule type" value="Genomic_DNA"/>
</dbReference>
<dbReference type="AlphaFoldDB" id="A0A4U6WEP9"/>
<dbReference type="Gene3D" id="2.130.10.10">
    <property type="entry name" value="YVTN repeat-like/Quinoprotein amine dehydrogenase"/>
    <property type="match status" value="1"/>
</dbReference>
<dbReference type="FunFam" id="2.130.10.10:FF:000637">
    <property type="entry name" value="WD-40 repeat family protein"/>
    <property type="match status" value="1"/>
</dbReference>
<dbReference type="Gramene" id="TKW41307">
    <property type="protein sequence ID" value="TKW41307"/>
    <property type="gene ID" value="SEVIR_1G305700v2"/>
</dbReference>
<keyword evidence="1" id="KW-0853">WD repeat</keyword>
<protein>
    <submittedName>
        <fullName evidence="3">Uncharacterized protein</fullName>
    </submittedName>
</protein>
<dbReference type="Pfam" id="PF00400">
    <property type="entry name" value="WD40"/>
    <property type="match status" value="1"/>
</dbReference>
<dbReference type="EMBL" id="CM016552">
    <property type="protein sequence ID" value="TKW41310.1"/>
    <property type="molecule type" value="Genomic_DNA"/>
</dbReference>
<dbReference type="Gramene" id="TKW41310">
    <property type="protein sequence ID" value="TKW41310"/>
    <property type="gene ID" value="SEVIR_1G305700v2"/>
</dbReference>
<proteinExistence type="predicted"/>
<dbReference type="SMART" id="SM00320">
    <property type="entry name" value="WD40"/>
    <property type="match status" value="3"/>
</dbReference>
<dbReference type="InterPro" id="IPR015943">
    <property type="entry name" value="WD40/YVTN_repeat-like_dom_sf"/>
</dbReference>
<feature type="compositionally biased region" description="Basic and acidic residues" evidence="2">
    <location>
        <begin position="1"/>
        <end position="17"/>
    </location>
</feature>
<dbReference type="OMA" id="HEMQDVE"/>
<reference evidence="3 4" key="1">
    <citation type="submission" date="2019-03" db="EMBL/GenBank/DDBJ databases">
        <title>WGS assembly of Setaria viridis.</title>
        <authorList>
            <person name="Huang P."/>
            <person name="Jenkins J."/>
            <person name="Grimwood J."/>
            <person name="Barry K."/>
            <person name="Healey A."/>
            <person name="Mamidi S."/>
            <person name="Sreedasyam A."/>
            <person name="Shu S."/>
            <person name="Feldman M."/>
            <person name="Wu J."/>
            <person name="Yu Y."/>
            <person name="Chen C."/>
            <person name="Johnson J."/>
            <person name="Rokhsar D."/>
            <person name="Baxter I."/>
            <person name="Schmutz J."/>
            <person name="Brutnell T."/>
            <person name="Kellogg E."/>
        </authorList>
    </citation>
    <scope>NUCLEOTIDE SEQUENCE [LARGE SCALE GENOMIC DNA]</scope>
    <source>
        <strain evidence="4">cv. A10</strain>
    </source>
</reference>
<dbReference type="SUPFAM" id="SSF50978">
    <property type="entry name" value="WD40 repeat-like"/>
    <property type="match status" value="1"/>
</dbReference>
<evidence type="ECO:0000256" key="1">
    <source>
        <dbReference type="PROSITE-ProRule" id="PRU00221"/>
    </source>
</evidence>
<evidence type="ECO:0000313" key="3">
    <source>
        <dbReference type="EMBL" id="TKW41310.1"/>
    </source>
</evidence>
<keyword evidence="4" id="KW-1185">Reference proteome</keyword>
<dbReference type="Gramene" id="TKW41309">
    <property type="protein sequence ID" value="TKW41309"/>
    <property type="gene ID" value="SEVIR_1G305700v2"/>
</dbReference>
<dbReference type="PANTHER" id="PTHR43991">
    <property type="entry name" value="WD REPEAT PROTEIN (AFU_ORTHOLOGUE AFUA_8G05640)-RELATED"/>
    <property type="match status" value="1"/>
</dbReference>
<feature type="region of interest" description="Disordered" evidence="2">
    <location>
        <begin position="1"/>
        <end position="43"/>
    </location>
</feature>
<dbReference type="PROSITE" id="PS50294">
    <property type="entry name" value="WD_REPEATS_REGION"/>
    <property type="match status" value="1"/>
</dbReference>
<gene>
    <name evidence="3" type="ORF">SEVIR_1G305700v2</name>
</gene>
<feature type="repeat" description="WD" evidence="1">
    <location>
        <begin position="295"/>
        <end position="329"/>
    </location>
</feature>
<dbReference type="EMBL" id="CM016552">
    <property type="protein sequence ID" value="TKW41309.1"/>
    <property type="molecule type" value="Genomic_DNA"/>
</dbReference>
<name>A0A4U6WEP9_SETVI</name>
<dbReference type="InterPro" id="IPR001680">
    <property type="entry name" value="WD40_rpt"/>
</dbReference>